<dbReference type="GO" id="GO:0032259">
    <property type="term" value="P:methylation"/>
    <property type="evidence" value="ECO:0007669"/>
    <property type="project" value="UniProtKB-KW"/>
</dbReference>
<dbReference type="InterPro" id="IPR046341">
    <property type="entry name" value="SET_dom_sf"/>
</dbReference>
<keyword evidence="1" id="KW-0489">Methyltransferase</keyword>
<evidence type="ECO:0000313" key="5">
    <source>
        <dbReference type="EMBL" id="EER30339.1"/>
    </source>
</evidence>
<dbReference type="PANTHER" id="PTHR13271:SF47">
    <property type="entry name" value="ACTIN-HISTIDINE N-METHYLTRANSFERASE"/>
    <property type="match status" value="1"/>
</dbReference>
<feature type="domain" description="SET" evidence="4">
    <location>
        <begin position="32"/>
        <end position="279"/>
    </location>
</feature>
<proteinExistence type="predicted"/>
<dbReference type="EMBL" id="GG692405">
    <property type="protein sequence ID" value="EER30339.1"/>
    <property type="molecule type" value="Genomic_DNA"/>
</dbReference>
<evidence type="ECO:0000256" key="1">
    <source>
        <dbReference type="ARBA" id="ARBA00022603"/>
    </source>
</evidence>
<dbReference type="Pfam" id="PF00856">
    <property type="entry name" value="SET"/>
    <property type="match status" value="1"/>
</dbReference>
<keyword evidence="2" id="KW-0808">Transferase</keyword>
<dbReference type="GeneID" id="8298773"/>
<dbReference type="PROSITE" id="PS50280">
    <property type="entry name" value="SET"/>
    <property type="match status" value="1"/>
</dbReference>
<dbReference type="STRING" id="294747.C5MJ80"/>
<reference evidence="5 6" key="1">
    <citation type="journal article" date="2009" name="Nature">
        <title>Evolution of pathogenicity and sexual reproduction in eight Candida genomes.</title>
        <authorList>
            <person name="Butler G."/>
            <person name="Rasmussen M.D."/>
            <person name="Lin M.F."/>
            <person name="Santos M.A."/>
            <person name="Sakthikumar S."/>
            <person name="Munro C.A."/>
            <person name="Rheinbay E."/>
            <person name="Grabherr M."/>
            <person name="Forche A."/>
            <person name="Reedy J.L."/>
            <person name="Agrafioti I."/>
            <person name="Arnaud M.B."/>
            <person name="Bates S."/>
            <person name="Brown A.J."/>
            <person name="Brunke S."/>
            <person name="Costanzo M.C."/>
            <person name="Fitzpatrick D.A."/>
            <person name="de Groot P.W."/>
            <person name="Harris D."/>
            <person name="Hoyer L.L."/>
            <person name="Hube B."/>
            <person name="Klis F.M."/>
            <person name="Kodira C."/>
            <person name="Lennard N."/>
            <person name="Logue M.E."/>
            <person name="Martin R."/>
            <person name="Neiman A.M."/>
            <person name="Nikolaou E."/>
            <person name="Quail M.A."/>
            <person name="Quinn J."/>
            <person name="Santos M.C."/>
            <person name="Schmitzberger F.F."/>
            <person name="Sherlock G."/>
            <person name="Shah P."/>
            <person name="Silverstein K.A."/>
            <person name="Skrzypek M.S."/>
            <person name="Soll D."/>
            <person name="Staggs R."/>
            <person name="Stansfield I."/>
            <person name="Stumpf M.P."/>
            <person name="Sudbery P.E."/>
            <person name="Srikantha T."/>
            <person name="Zeng Q."/>
            <person name="Berman J."/>
            <person name="Berriman M."/>
            <person name="Heitman J."/>
            <person name="Gow N.A."/>
            <person name="Lorenz M.C."/>
            <person name="Birren B.W."/>
            <person name="Kellis M."/>
            <person name="Cuomo C.A."/>
        </authorList>
    </citation>
    <scope>NUCLEOTIDE SEQUENCE [LARGE SCALE GENOMIC DNA]</scope>
    <source>
        <strain evidence="6">ATCC MYA-3404 / T1</strain>
    </source>
</reference>
<evidence type="ECO:0000256" key="3">
    <source>
        <dbReference type="ARBA" id="ARBA00022691"/>
    </source>
</evidence>
<dbReference type="AlphaFoldDB" id="C5MJ80"/>
<keyword evidence="6" id="KW-1185">Reference proteome</keyword>
<evidence type="ECO:0000313" key="6">
    <source>
        <dbReference type="Proteomes" id="UP000002037"/>
    </source>
</evidence>
<keyword evidence="3" id="KW-0949">S-adenosyl-L-methionine</keyword>
<dbReference type="InterPro" id="IPR016852">
    <property type="entry name" value="SET_MeTrfase"/>
</dbReference>
<dbReference type="InterPro" id="IPR050600">
    <property type="entry name" value="SETD3_SETD6_MTase"/>
</dbReference>
<dbReference type="eggNOG" id="KOG1337">
    <property type="taxonomic scope" value="Eukaryota"/>
</dbReference>
<evidence type="ECO:0000259" key="4">
    <source>
        <dbReference type="PROSITE" id="PS50280"/>
    </source>
</evidence>
<dbReference type="GO" id="GO:0016279">
    <property type="term" value="F:protein-lysine N-methyltransferase activity"/>
    <property type="evidence" value="ECO:0007669"/>
    <property type="project" value="EnsemblFungi"/>
</dbReference>
<dbReference type="PIRSF" id="PIRSF027158">
    <property type="entry name" value="Lys_MTase_YDR198C_prd"/>
    <property type="match status" value="1"/>
</dbReference>
<dbReference type="InterPro" id="IPR044429">
    <property type="entry name" value="SETD4_SET"/>
</dbReference>
<dbReference type="KEGG" id="ctp:CTRG_06123"/>
<dbReference type="OrthoDB" id="341421at2759"/>
<dbReference type="VEuPathDB" id="FungiDB:CTRG_06123"/>
<dbReference type="Proteomes" id="UP000002037">
    <property type="component" value="Unassembled WGS sequence"/>
</dbReference>
<dbReference type="Gene3D" id="3.90.1410.10">
    <property type="entry name" value="set domain protein methyltransferase, domain 1"/>
    <property type="match status" value="1"/>
</dbReference>
<sequence length="428" mass="49233">MDKFDQKLSSLLDWIKNTQDEKKPSTHSYISPKIDVKDARSSGRGIYATNSLKKGELIMNIPHSFLLNFTTVMAHISRYNGMQDESHIYVPFDNSDGDQFTNIYSKLTREEILELSSFQLLSIYLTFEKQRGTNSFWKPFLDMLPSMEDFALMPIHWSDETCKLAPDSTQKSSLKVRDRFENDYKLICDLIQTKTDLDVTTLLPRQDVLLSWLCINSRCLYMNLPTSKNTADNFTMAPYVDFMNHSCDDHCTLKIDGKGFQVSSTCSYNIDDQVYLSYGPHSNDFLLCEYGFIIPGNKWNDLDISKYIIPLLKPEQVEFLQENDYFDNYTMTKDDISFRTQVALATLQEKDPKNSRKLSALINGINDGEVFRSHSNVLLTAILNKVVLDAEAHQYLEYDADPVKKTIGALYHDRLVIAKSVLSFIKED</sequence>
<name>C5MJ80_CANTT</name>
<accession>C5MJ80</accession>
<evidence type="ECO:0000256" key="2">
    <source>
        <dbReference type="ARBA" id="ARBA00022679"/>
    </source>
</evidence>
<dbReference type="SUPFAM" id="SSF82199">
    <property type="entry name" value="SET domain"/>
    <property type="match status" value="1"/>
</dbReference>
<organism evidence="5 6">
    <name type="scientific">Candida tropicalis (strain ATCC MYA-3404 / T1)</name>
    <name type="common">Yeast</name>
    <dbReference type="NCBI Taxonomy" id="294747"/>
    <lineage>
        <taxon>Eukaryota</taxon>
        <taxon>Fungi</taxon>
        <taxon>Dikarya</taxon>
        <taxon>Ascomycota</taxon>
        <taxon>Saccharomycotina</taxon>
        <taxon>Pichiomycetes</taxon>
        <taxon>Debaryomycetaceae</taxon>
        <taxon>Candida/Lodderomyces clade</taxon>
        <taxon>Candida</taxon>
    </lineage>
</organism>
<protein>
    <recommendedName>
        <fullName evidence="4">SET domain-containing protein</fullName>
    </recommendedName>
</protein>
<dbReference type="InterPro" id="IPR001214">
    <property type="entry name" value="SET_dom"/>
</dbReference>
<dbReference type="PANTHER" id="PTHR13271">
    <property type="entry name" value="UNCHARACTERIZED PUTATIVE METHYLTRANSFERASE"/>
    <property type="match status" value="1"/>
</dbReference>
<dbReference type="HOGENOM" id="CLU_041939_0_0_1"/>
<dbReference type="CDD" id="cd19177">
    <property type="entry name" value="SET_SETD4"/>
    <property type="match status" value="1"/>
</dbReference>
<dbReference type="RefSeq" id="XP_002546645.1">
    <property type="nucleotide sequence ID" value="XM_002546599.1"/>
</dbReference>
<gene>
    <name evidence="5" type="ORF">CTRG_06123</name>
</gene>